<dbReference type="Pfam" id="PF13508">
    <property type="entry name" value="Acetyltransf_7"/>
    <property type="match status" value="1"/>
</dbReference>
<feature type="domain" description="N-acetyltransferase" evidence="1">
    <location>
        <begin position="26"/>
        <end position="157"/>
    </location>
</feature>
<dbReference type="Gene3D" id="3.40.630.30">
    <property type="match status" value="1"/>
</dbReference>
<dbReference type="InterPro" id="IPR000182">
    <property type="entry name" value="GNAT_dom"/>
</dbReference>
<dbReference type="GO" id="GO:0016747">
    <property type="term" value="F:acyltransferase activity, transferring groups other than amino-acyl groups"/>
    <property type="evidence" value="ECO:0007669"/>
    <property type="project" value="InterPro"/>
</dbReference>
<dbReference type="AlphaFoldDB" id="M1X077"/>
<evidence type="ECO:0000259" key="1">
    <source>
        <dbReference type="PROSITE" id="PS51186"/>
    </source>
</evidence>
<evidence type="ECO:0000313" key="2">
    <source>
        <dbReference type="EMBL" id="CCH68147.1"/>
    </source>
</evidence>
<protein>
    <submittedName>
        <fullName evidence="2">GCN5-related N-acetyltransferase</fullName>
    </submittedName>
</protein>
<name>M1X077_9NOST</name>
<dbReference type="SUPFAM" id="SSF55729">
    <property type="entry name" value="Acyl-CoA N-acyltransferases (Nat)"/>
    <property type="match status" value="1"/>
</dbReference>
<reference evidence="2 3" key="1">
    <citation type="submission" date="2012-05" db="EMBL/GenBank/DDBJ databases">
        <authorList>
            <person name="Hilton J."/>
        </authorList>
    </citation>
    <scope>NUCLEOTIDE SEQUENCE [LARGE SCALE GENOMIC DNA]</scope>
    <source>
        <strain evidence="2 3">HH01</strain>
    </source>
</reference>
<dbReference type="CDD" id="cd04301">
    <property type="entry name" value="NAT_SF"/>
    <property type="match status" value="1"/>
</dbReference>
<sequence>MTDLLVKLYALPPLGIEINKQLIQGITIRRAIAPEKHLVVNWVRDNFNLFWMSECDVAFHNLPVSCWIAIENEKIIGFACYECTCKNFFGPMGVLEIAQGRGIGKGLLLSCLNDMSVQGYAYAIIAGVGPKEFYCKVVGAIEIKDSTPGIYKGMLQQ</sequence>
<dbReference type="InterPro" id="IPR016181">
    <property type="entry name" value="Acyl_CoA_acyltransferase"/>
</dbReference>
<dbReference type="OrthoDB" id="4016818at2"/>
<keyword evidence="3" id="KW-1185">Reference proteome</keyword>
<comment type="caution">
    <text evidence="2">The sequence shown here is derived from an EMBL/GenBank/DDBJ whole genome shotgun (WGS) entry which is preliminary data.</text>
</comment>
<organism evidence="2 3">
    <name type="scientific">Richelia intracellularis HH01</name>
    <dbReference type="NCBI Taxonomy" id="1165094"/>
    <lineage>
        <taxon>Bacteria</taxon>
        <taxon>Bacillati</taxon>
        <taxon>Cyanobacteriota</taxon>
        <taxon>Cyanophyceae</taxon>
        <taxon>Nostocales</taxon>
        <taxon>Nostocaceae</taxon>
        <taxon>Richelia</taxon>
    </lineage>
</organism>
<keyword evidence="2" id="KW-0808">Transferase</keyword>
<dbReference type="Proteomes" id="UP000053051">
    <property type="component" value="Unassembled WGS sequence"/>
</dbReference>
<proteinExistence type="predicted"/>
<accession>M1X077</accession>
<dbReference type="EMBL" id="CAIY01000080">
    <property type="protein sequence ID" value="CCH68147.1"/>
    <property type="molecule type" value="Genomic_DNA"/>
</dbReference>
<dbReference type="RefSeq" id="WP_008235551.1">
    <property type="nucleotide sequence ID" value="NZ_CAIY01000080.1"/>
</dbReference>
<gene>
    <name evidence="2" type="ORF">RINTHH_19920</name>
</gene>
<dbReference type="PROSITE" id="PS51186">
    <property type="entry name" value="GNAT"/>
    <property type="match status" value="1"/>
</dbReference>
<evidence type="ECO:0000313" key="3">
    <source>
        <dbReference type="Proteomes" id="UP000053051"/>
    </source>
</evidence>
<reference evidence="3" key="2">
    <citation type="submission" date="2016-01" db="EMBL/GenBank/DDBJ databases">
        <title>Diatom-associated endosymboitic cyanobacterium lacks core nitrogen metabolism enzymes.</title>
        <authorList>
            <person name="Hilton J.A."/>
            <person name="Foster R.A."/>
            <person name="Tripp H.J."/>
            <person name="Carter B.J."/>
            <person name="Zehr J.P."/>
            <person name="Villareal T.A."/>
        </authorList>
    </citation>
    <scope>NUCLEOTIDE SEQUENCE [LARGE SCALE GENOMIC DNA]</scope>
    <source>
        <strain evidence="3">HH01</strain>
    </source>
</reference>